<feature type="domain" description="AAA+ ATPase" evidence="6">
    <location>
        <begin position="51"/>
        <end position="169"/>
    </location>
</feature>
<dbReference type="EMBL" id="ACJM01000002">
    <property type="protein sequence ID" value="EEG78505.1"/>
    <property type="molecule type" value="Genomic_DNA"/>
</dbReference>
<evidence type="ECO:0000256" key="1">
    <source>
        <dbReference type="ARBA" id="ARBA00008959"/>
    </source>
</evidence>
<dbReference type="SMART" id="SM00382">
    <property type="entry name" value="AAA"/>
    <property type="match status" value="1"/>
</dbReference>
<feature type="coiled-coil region" evidence="5">
    <location>
        <begin position="83"/>
        <end position="110"/>
    </location>
</feature>
<dbReference type="PANTHER" id="PTHR13779:SF7">
    <property type="entry name" value="ATPASE WRNIP1"/>
    <property type="match status" value="1"/>
</dbReference>
<accession>C0GDM2</accession>
<dbReference type="Gene3D" id="3.40.50.300">
    <property type="entry name" value="P-loop containing nucleotide triphosphate hydrolases"/>
    <property type="match status" value="1"/>
</dbReference>
<dbReference type="InterPro" id="IPR021886">
    <property type="entry name" value="MgsA_C"/>
</dbReference>
<dbReference type="SUPFAM" id="SSF48019">
    <property type="entry name" value="post-AAA+ oligomerization domain-like"/>
    <property type="match status" value="1"/>
</dbReference>
<dbReference type="SUPFAM" id="SSF52540">
    <property type="entry name" value="P-loop containing nucleoside triphosphate hydrolases"/>
    <property type="match status" value="1"/>
</dbReference>
<keyword evidence="5" id="KW-0175">Coiled coil</keyword>
<dbReference type="AlphaFoldDB" id="C0GDM2"/>
<gene>
    <name evidence="7" type="ORF">DealDRAFT_0435</name>
</gene>
<dbReference type="Gene3D" id="1.10.8.60">
    <property type="match status" value="1"/>
</dbReference>
<dbReference type="Pfam" id="PF16193">
    <property type="entry name" value="AAA_assoc_2"/>
    <property type="match status" value="1"/>
</dbReference>
<dbReference type="InterPro" id="IPR027417">
    <property type="entry name" value="P-loop_NTPase"/>
</dbReference>
<dbReference type="GO" id="GO:0008047">
    <property type="term" value="F:enzyme activator activity"/>
    <property type="evidence" value="ECO:0007669"/>
    <property type="project" value="TreeGrafter"/>
</dbReference>
<name>C0GDM2_DETAL</name>
<dbReference type="InterPro" id="IPR032423">
    <property type="entry name" value="AAA_assoc_2"/>
</dbReference>
<evidence type="ECO:0000313" key="7">
    <source>
        <dbReference type="EMBL" id="EEG78505.1"/>
    </source>
</evidence>
<dbReference type="GO" id="GO:0006261">
    <property type="term" value="P:DNA-templated DNA replication"/>
    <property type="evidence" value="ECO:0007669"/>
    <property type="project" value="TreeGrafter"/>
</dbReference>
<dbReference type="InterPro" id="IPR051314">
    <property type="entry name" value="AAA_ATPase_RarA/MGS1/WRNIP1"/>
</dbReference>
<comment type="similarity">
    <text evidence="1">Belongs to the AAA ATPase family. RarA/MGS1/WRNIP1 subfamily.</text>
</comment>
<protein>
    <recommendedName>
        <fullName evidence="2">Replication-associated recombination protein A</fullName>
    </recommendedName>
</protein>
<keyword evidence="3" id="KW-0547">Nucleotide-binding</keyword>
<dbReference type="eggNOG" id="COG2256">
    <property type="taxonomic scope" value="Bacteria"/>
</dbReference>
<dbReference type="GO" id="GO:0003677">
    <property type="term" value="F:DNA binding"/>
    <property type="evidence" value="ECO:0007669"/>
    <property type="project" value="InterPro"/>
</dbReference>
<evidence type="ECO:0000259" key="6">
    <source>
        <dbReference type="SMART" id="SM00382"/>
    </source>
</evidence>
<keyword evidence="4" id="KW-0067">ATP-binding</keyword>
<dbReference type="FunFam" id="3.40.50.300:FF:000345">
    <property type="entry name" value="AAA family ATPase"/>
    <property type="match status" value="1"/>
</dbReference>
<proteinExistence type="inferred from homology"/>
<dbReference type="PANTHER" id="PTHR13779">
    <property type="entry name" value="WERNER HELICASE-INTERACTING PROTEIN 1 FAMILY MEMBER"/>
    <property type="match status" value="1"/>
</dbReference>
<dbReference type="STRING" id="555088.DealDRAFT_0435"/>
<dbReference type="Pfam" id="PF12002">
    <property type="entry name" value="MgsA_C"/>
    <property type="match status" value="1"/>
</dbReference>
<evidence type="ECO:0000256" key="5">
    <source>
        <dbReference type="SAM" id="Coils"/>
    </source>
</evidence>
<dbReference type="Pfam" id="PF00004">
    <property type="entry name" value="AAA"/>
    <property type="match status" value="1"/>
</dbReference>
<dbReference type="Gene3D" id="1.10.3710.10">
    <property type="entry name" value="DNA polymerase III clamp loader subunits, C-terminal domain"/>
    <property type="match status" value="1"/>
</dbReference>
<evidence type="ECO:0000313" key="8">
    <source>
        <dbReference type="Proteomes" id="UP000006443"/>
    </source>
</evidence>
<sequence>MDIFTHREEEELKKHGPLALRLRPKTLEGFAGQTHLVGEGKPLRRLIESDVLSSLLFYGPPGTGKTTLAEIIAEKTNAAFVRVNAVSSSVSELRKEMEAARNRLAQEGKRTVLFVDEIHRFNKAQQDALLPAVEKGIVVLIGATTENPYFTVNAPLLSRMRIFPFEPLSAEDVRALLVRAQSEPEARLETVEFTDEALDHLAMMANGDARTALNALEMAAALASPGEDGNKEVDITLVEEAVQRRAVVYDRDGDTHYDVISAFIKSVRGSDPDAALYWLARMLEAGEDPLFIARRLVILASEDIGNADPHGLLVAVAAADAVKMIGLPEGRITLAQATTYLASAPKSNAAYMGINKAQSLVKKRPGDRVPTHLRDASYSGAKKMGYGKEYRYPHDYPGNFVPQNYLPDGMKRPGFYKPGDNGYERSIKERLQRWDRERKQGEQDE</sequence>
<dbReference type="GO" id="GO:0000731">
    <property type="term" value="P:DNA synthesis involved in DNA repair"/>
    <property type="evidence" value="ECO:0007669"/>
    <property type="project" value="TreeGrafter"/>
</dbReference>
<dbReference type="OrthoDB" id="9778364at2"/>
<dbReference type="RefSeq" id="WP_008514427.1">
    <property type="nucleotide sequence ID" value="NZ_ACJM01000002.1"/>
</dbReference>
<dbReference type="GO" id="GO:0017116">
    <property type="term" value="F:single-stranded DNA helicase activity"/>
    <property type="evidence" value="ECO:0007669"/>
    <property type="project" value="TreeGrafter"/>
</dbReference>
<reference evidence="7 8" key="1">
    <citation type="submission" date="2009-02" db="EMBL/GenBank/DDBJ databases">
        <title>Sequencing of the draft genome and assembly of Dethiobacter alkaliphilus AHT 1.</title>
        <authorList>
            <consortium name="US DOE Joint Genome Institute (JGI-PGF)"/>
            <person name="Lucas S."/>
            <person name="Copeland A."/>
            <person name="Lapidus A."/>
            <person name="Glavina del Rio T."/>
            <person name="Dalin E."/>
            <person name="Tice H."/>
            <person name="Bruce D."/>
            <person name="Goodwin L."/>
            <person name="Pitluck S."/>
            <person name="Larimer F."/>
            <person name="Land M.L."/>
            <person name="Hauser L."/>
            <person name="Muyzer G."/>
        </authorList>
    </citation>
    <scope>NUCLEOTIDE SEQUENCE [LARGE SCALE GENOMIC DNA]</scope>
    <source>
        <strain evidence="7 8">AHT 1</strain>
    </source>
</reference>
<dbReference type="CDD" id="cd00009">
    <property type="entry name" value="AAA"/>
    <property type="match status" value="1"/>
</dbReference>
<keyword evidence="8" id="KW-1185">Reference proteome</keyword>
<dbReference type="FunFam" id="1.10.8.60:FF:000029">
    <property type="entry name" value="Replication-associated recombination protein A"/>
    <property type="match status" value="1"/>
</dbReference>
<dbReference type="InterPro" id="IPR003959">
    <property type="entry name" value="ATPase_AAA_core"/>
</dbReference>
<dbReference type="InterPro" id="IPR003593">
    <property type="entry name" value="AAA+_ATPase"/>
</dbReference>
<organism evidence="7 8">
    <name type="scientific">Dethiobacter alkaliphilus AHT 1</name>
    <dbReference type="NCBI Taxonomy" id="555088"/>
    <lineage>
        <taxon>Bacteria</taxon>
        <taxon>Bacillati</taxon>
        <taxon>Bacillota</taxon>
        <taxon>Dethiobacteria</taxon>
        <taxon>Dethiobacterales</taxon>
        <taxon>Dethiobacteraceae</taxon>
        <taxon>Dethiobacter</taxon>
    </lineage>
</organism>
<dbReference type="InterPro" id="IPR008921">
    <property type="entry name" value="DNA_pol3_clamp-load_cplx_C"/>
</dbReference>
<comment type="caution">
    <text evidence="7">The sequence shown here is derived from an EMBL/GenBank/DDBJ whole genome shotgun (WGS) entry which is preliminary data.</text>
</comment>
<dbReference type="GO" id="GO:0016887">
    <property type="term" value="F:ATP hydrolysis activity"/>
    <property type="evidence" value="ECO:0007669"/>
    <property type="project" value="InterPro"/>
</dbReference>
<dbReference type="Proteomes" id="UP000006443">
    <property type="component" value="Unassembled WGS sequence"/>
</dbReference>
<evidence type="ECO:0000256" key="2">
    <source>
        <dbReference type="ARBA" id="ARBA00020776"/>
    </source>
</evidence>
<dbReference type="CDD" id="cd18139">
    <property type="entry name" value="HLD_clamp_RarA"/>
    <property type="match status" value="1"/>
</dbReference>
<evidence type="ECO:0000256" key="3">
    <source>
        <dbReference type="ARBA" id="ARBA00022741"/>
    </source>
</evidence>
<dbReference type="GO" id="GO:0005524">
    <property type="term" value="F:ATP binding"/>
    <property type="evidence" value="ECO:0007669"/>
    <property type="project" value="UniProtKB-KW"/>
</dbReference>
<dbReference type="FunFam" id="1.20.272.10:FF:000001">
    <property type="entry name" value="Putative AAA family ATPase"/>
    <property type="match status" value="1"/>
</dbReference>
<evidence type="ECO:0000256" key="4">
    <source>
        <dbReference type="ARBA" id="ARBA00022840"/>
    </source>
</evidence>
<dbReference type="Gene3D" id="1.20.272.10">
    <property type="match status" value="1"/>
</dbReference>